<organism evidence="1">
    <name type="scientific">viral metagenome</name>
    <dbReference type="NCBI Taxonomy" id="1070528"/>
    <lineage>
        <taxon>unclassified sequences</taxon>
        <taxon>metagenomes</taxon>
        <taxon>organismal metagenomes</taxon>
    </lineage>
</organism>
<evidence type="ECO:0000313" key="1">
    <source>
        <dbReference type="EMBL" id="QJA45608.1"/>
    </source>
</evidence>
<name>A0A6H1ZDJ3_9ZZZZ</name>
<gene>
    <name evidence="1" type="ORF">TM448A00260_0037</name>
</gene>
<evidence type="ECO:0008006" key="2">
    <source>
        <dbReference type="Google" id="ProtNLM"/>
    </source>
</evidence>
<accession>A0A6H1ZDJ3</accession>
<proteinExistence type="predicted"/>
<reference evidence="1" key="1">
    <citation type="submission" date="2020-03" db="EMBL/GenBank/DDBJ databases">
        <title>The deep terrestrial virosphere.</title>
        <authorList>
            <person name="Holmfeldt K."/>
            <person name="Nilsson E."/>
            <person name="Simone D."/>
            <person name="Lopez-Fernandez M."/>
            <person name="Wu X."/>
            <person name="de Brujin I."/>
            <person name="Lundin D."/>
            <person name="Andersson A."/>
            <person name="Bertilsson S."/>
            <person name="Dopson M."/>
        </authorList>
    </citation>
    <scope>NUCLEOTIDE SEQUENCE</scope>
    <source>
        <strain evidence="1">TM448A00260</strain>
    </source>
</reference>
<dbReference type="EMBL" id="MT143993">
    <property type="protein sequence ID" value="QJA45608.1"/>
    <property type="molecule type" value="Genomic_DNA"/>
</dbReference>
<dbReference type="AlphaFoldDB" id="A0A6H1ZDJ3"/>
<sequence>MVYINMQREQITYCRYAPSLGALEGTPQDVWGTPEYHWRKNRHDPCVFFGMYDLRDYLMLWQHRGKAYVLWAGSDITNLSYGFLLNDGKLRTLSVISQGLFEKRLKKMLMKAEHYVENTAEAERLQFCLQSFGLAKKDINVIPSYMGNTDDLKPSYKHDSRLKAYLCSPQGREAEYGFSVIERIADKVPEVDFYLYGSNEWKTNKKNIIVRGRVTKEVMNDEIKDMQVAIRLNFFDGFSEIVAKGILLGQHVITRIPYTGLLNITKNDDIVAHLKHIMFFGQEGLNKNTRQNLINTFNKYPWYKNI</sequence>
<protein>
    <recommendedName>
        <fullName evidence="2">Glycosyltransferase</fullName>
    </recommendedName>
</protein>